<reference evidence="2 3" key="1">
    <citation type="journal article" date="2005" name="PLoS Biol.">
        <title>The genomes of Oryza sativa: a history of duplications.</title>
        <authorList>
            <person name="Yu J."/>
            <person name="Wang J."/>
            <person name="Lin W."/>
            <person name="Li S."/>
            <person name="Li H."/>
            <person name="Zhou J."/>
            <person name="Ni P."/>
            <person name="Dong W."/>
            <person name="Hu S."/>
            <person name="Zeng C."/>
            <person name="Zhang J."/>
            <person name="Zhang Y."/>
            <person name="Li R."/>
            <person name="Xu Z."/>
            <person name="Li S."/>
            <person name="Li X."/>
            <person name="Zheng H."/>
            <person name="Cong L."/>
            <person name="Lin L."/>
            <person name="Yin J."/>
            <person name="Geng J."/>
            <person name="Li G."/>
            <person name="Shi J."/>
            <person name="Liu J."/>
            <person name="Lv H."/>
            <person name="Li J."/>
            <person name="Wang J."/>
            <person name="Deng Y."/>
            <person name="Ran L."/>
            <person name="Shi X."/>
            <person name="Wang X."/>
            <person name="Wu Q."/>
            <person name="Li C."/>
            <person name="Ren X."/>
            <person name="Wang J."/>
            <person name="Wang X."/>
            <person name="Li D."/>
            <person name="Liu D."/>
            <person name="Zhang X."/>
            <person name="Ji Z."/>
            <person name="Zhao W."/>
            <person name="Sun Y."/>
            <person name="Zhang Z."/>
            <person name="Bao J."/>
            <person name="Han Y."/>
            <person name="Dong L."/>
            <person name="Ji J."/>
            <person name="Chen P."/>
            <person name="Wu S."/>
            <person name="Liu J."/>
            <person name="Xiao Y."/>
            <person name="Bu D."/>
            <person name="Tan J."/>
            <person name="Yang L."/>
            <person name="Ye C."/>
            <person name="Zhang J."/>
            <person name="Xu J."/>
            <person name="Zhou Y."/>
            <person name="Yu Y."/>
            <person name="Zhang B."/>
            <person name="Zhuang S."/>
            <person name="Wei H."/>
            <person name="Liu B."/>
            <person name="Lei M."/>
            <person name="Yu H."/>
            <person name="Li Y."/>
            <person name="Xu H."/>
            <person name="Wei S."/>
            <person name="He X."/>
            <person name="Fang L."/>
            <person name="Zhang Z."/>
            <person name="Zhang Y."/>
            <person name="Huang X."/>
            <person name="Su Z."/>
            <person name="Tong W."/>
            <person name="Li J."/>
            <person name="Tong Z."/>
            <person name="Li S."/>
            <person name="Ye J."/>
            <person name="Wang L."/>
            <person name="Fang L."/>
            <person name="Lei T."/>
            <person name="Chen C."/>
            <person name="Chen H."/>
            <person name="Xu Z."/>
            <person name="Li H."/>
            <person name="Huang H."/>
            <person name="Zhang F."/>
            <person name="Xu H."/>
            <person name="Li N."/>
            <person name="Zhao C."/>
            <person name="Li S."/>
            <person name="Dong L."/>
            <person name="Huang Y."/>
            <person name="Li L."/>
            <person name="Xi Y."/>
            <person name="Qi Q."/>
            <person name="Li W."/>
            <person name="Zhang B."/>
            <person name="Hu W."/>
            <person name="Zhang Y."/>
            <person name="Tian X."/>
            <person name="Jiao Y."/>
            <person name="Liang X."/>
            <person name="Jin J."/>
            <person name="Gao L."/>
            <person name="Zheng W."/>
            <person name="Hao B."/>
            <person name="Liu S."/>
            <person name="Wang W."/>
            <person name="Yuan L."/>
            <person name="Cao M."/>
            <person name="McDermott J."/>
            <person name="Samudrala R."/>
            <person name="Wang J."/>
            <person name="Wong G.K."/>
            <person name="Yang H."/>
        </authorList>
    </citation>
    <scope>NUCLEOTIDE SEQUENCE [LARGE SCALE GENOMIC DNA]</scope>
    <source>
        <strain evidence="3">cv. 93-11</strain>
    </source>
</reference>
<name>A2ZJH4_ORYSI</name>
<evidence type="ECO:0000256" key="1">
    <source>
        <dbReference type="SAM" id="MobiDB-lite"/>
    </source>
</evidence>
<organism evidence="2 3">
    <name type="scientific">Oryza sativa subsp. indica</name>
    <name type="common">Rice</name>
    <dbReference type="NCBI Taxonomy" id="39946"/>
    <lineage>
        <taxon>Eukaryota</taxon>
        <taxon>Viridiplantae</taxon>
        <taxon>Streptophyta</taxon>
        <taxon>Embryophyta</taxon>
        <taxon>Tracheophyta</taxon>
        <taxon>Spermatophyta</taxon>
        <taxon>Magnoliopsida</taxon>
        <taxon>Liliopsida</taxon>
        <taxon>Poales</taxon>
        <taxon>Poaceae</taxon>
        <taxon>BOP clade</taxon>
        <taxon>Oryzoideae</taxon>
        <taxon>Oryzeae</taxon>
        <taxon>Oryzinae</taxon>
        <taxon>Oryza</taxon>
        <taxon>Oryza sativa</taxon>
    </lineage>
</organism>
<dbReference type="AlphaFoldDB" id="A2ZJH4"/>
<dbReference type="PANTHER" id="PTHR33170">
    <property type="entry name" value="DUF4283 DOMAIN-CONTAINING PROTEIN-RELATED"/>
    <property type="match status" value="1"/>
</dbReference>
<dbReference type="Gramene" id="BGIOSGA036386-TA">
    <property type="protein sequence ID" value="BGIOSGA036386-PA"/>
    <property type="gene ID" value="BGIOSGA036386"/>
</dbReference>
<gene>
    <name evidence="2" type="ORF">OsI_37965</name>
</gene>
<accession>A2ZJH4</accession>
<dbReference type="OMA" id="RYPFEKY"/>
<dbReference type="EMBL" id="CM000137">
    <property type="protein sequence ID" value="EAY82758.1"/>
    <property type="molecule type" value="Genomic_DNA"/>
</dbReference>
<keyword evidence="3" id="KW-1185">Reference proteome</keyword>
<dbReference type="STRING" id="39946.A2ZJH4"/>
<evidence type="ECO:0000313" key="2">
    <source>
        <dbReference type="EMBL" id="EAY82758.1"/>
    </source>
</evidence>
<dbReference type="Proteomes" id="UP000007015">
    <property type="component" value="Chromosome 12"/>
</dbReference>
<feature type="region of interest" description="Disordered" evidence="1">
    <location>
        <begin position="207"/>
        <end position="227"/>
    </location>
</feature>
<evidence type="ECO:0000313" key="3">
    <source>
        <dbReference type="Proteomes" id="UP000007015"/>
    </source>
</evidence>
<dbReference type="HOGENOM" id="CLU_1221401_0_0_1"/>
<proteinExistence type="predicted"/>
<sequence length="227" mass="26568">MNAGEKIISAREVMESDQLNQKRRRTKRKLRLRIISKGGGDETLWLQDAGSAKIVREMRYPFEKYQTWDWKIKQVEQKKFMLEFPNKDTRRELTRLKGFDFQESNVRANLRDTERTIEASAELQEVWVRAYGVPPMAKTESIMKKIAYLIGDPLEVDAISLNREVVRIKVLFRDPTKICGTSEIFLNRVGYKITSNLEGIKVVSLDDPKDNSRKDRRRGRDKKLDDS</sequence>
<protein>
    <submittedName>
        <fullName evidence="2">Uncharacterized protein</fullName>
    </submittedName>
</protein>
<dbReference type="PANTHER" id="PTHR33170:SF2">
    <property type="entry name" value="OS12G0531500 PROTEIN"/>
    <property type="match status" value="1"/>
</dbReference>